<dbReference type="Gene3D" id="1.20.120.350">
    <property type="entry name" value="Voltage-gated potassium channels. Chain C"/>
    <property type="match status" value="1"/>
</dbReference>
<dbReference type="RefSeq" id="WP_061900726.1">
    <property type="nucleotide sequence ID" value="NZ_CAXYEW010000050.1"/>
</dbReference>
<evidence type="ECO:0000256" key="8">
    <source>
        <dbReference type="ARBA" id="ARBA00023136"/>
    </source>
</evidence>
<keyword evidence="15" id="KW-1185">Reference proteome</keyword>
<evidence type="ECO:0000256" key="12">
    <source>
        <dbReference type="SAM" id="Phobius"/>
    </source>
</evidence>
<dbReference type="InterPro" id="IPR027359">
    <property type="entry name" value="Volt_channel_dom_sf"/>
</dbReference>
<evidence type="ECO:0000256" key="3">
    <source>
        <dbReference type="ARBA" id="ARBA00022692"/>
    </source>
</evidence>
<keyword evidence="5" id="KW-0851">Voltage-gated channel</keyword>
<name>A0ABR5VXN8_9VIBR</name>
<keyword evidence="4" id="KW-0106">Calcium</keyword>
<evidence type="ECO:0000256" key="4">
    <source>
        <dbReference type="ARBA" id="ARBA00022837"/>
    </source>
</evidence>
<evidence type="ECO:0000313" key="14">
    <source>
        <dbReference type="EMBL" id="KYN82446.1"/>
    </source>
</evidence>
<feature type="domain" description="Ion transport" evidence="13">
    <location>
        <begin position="21"/>
        <end position="228"/>
    </location>
</feature>
<organism evidence="14 15">
    <name type="scientific">Vibrio cidicii</name>
    <dbReference type="NCBI Taxonomy" id="1763883"/>
    <lineage>
        <taxon>Bacteria</taxon>
        <taxon>Pseudomonadati</taxon>
        <taxon>Pseudomonadota</taxon>
        <taxon>Gammaproteobacteria</taxon>
        <taxon>Vibrionales</taxon>
        <taxon>Vibrionaceae</taxon>
        <taxon>Vibrio</taxon>
    </lineage>
</organism>
<dbReference type="Pfam" id="PF00520">
    <property type="entry name" value="Ion_trans"/>
    <property type="match status" value="1"/>
</dbReference>
<dbReference type="InterPro" id="IPR005821">
    <property type="entry name" value="Ion_trans_dom"/>
</dbReference>
<reference evidence="14 15" key="1">
    <citation type="submission" date="2015-12" db="EMBL/GenBank/DDBJ databases">
        <authorList>
            <person name="Tarr C.L."/>
            <person name="Gladney L.M."/>
        </authorList>
    </citation>
    <scope>NUCLEOTIDE SEQUENCE [LARGE SCALE GENOMIC DNA]</scope>
    <source>
        <strain evidence="14 15">1048-83</strain>
    </source>
</reference>
<feature type="coiled-coil region" evidence="11">
    <location>
        <begin position="223"/>
        <end position="260"/>
    </location>
</feature>
<dbReference type="Gene3D" id="1.10.287.70">
    <property type="match status" value="1"/>
</dbReference>
<evidence type="ECO:0000256" key="5">
    <source>
        <dbReference type="ARBA" id="ARBA00022882"/>
    </source>
</evidence>
<feature type="transmembrane region" description="Helical" evidence="12">
    <location>
        <begin position="17"/>
        <end position="35"/>
    </location>
</feature>
<keyword evidence="6 12" id="KW-1133">Transmembrane helix</keyword>
<keyword evidence="10" id="KW-0407">Ion channel</keyword>
<accession>A0ABR5VXN8</accession>
<evidence type="ECO:0000256" key="6">
    <source>
        <dbReference type="ARBA" id="ARBA00022989"/>
    </source>
</evidence>
<keyword evidence="8 12" id="KW-0472">Membrane</keyword>
<evidence type="ECO:0000256" key="7">
    <source>
        <dbReference type="ARBA" id="ARBA00023065"/>
    </source>
</evidence>
<keyword evidence="7" id="KW-0406">Ion transport</keyword>
<sequence length="264" mass="30048">MFVLSKGSISLKSLDRLSSYVVISSLLIFFTQHLYENHVFQYIDICVLIYFSLEFFLKVHMLSWKKYFQSPSCQFDFFLLVVSLVAIPIANIDSVIYLRVFRLISVIRVFKIIPNGSQVLSGLVRAIKSSKAVLILLFCLLCFFSLIGFILFSSSVPDYFSTPLTSLNTVFEIFTIENWGALPDSIDKTTHPLLHASVNSFTIIVLVSGGFIAVSLANAVFVDELVSDNNDDLKREVLELRRENREIKQLLTEIKQKIDLTTTY</sequence>
<dbReference type="PANTHER" id="PTHR45628">
    <property type="entry name" value="VOLTAGE-DEPENDENT CALCIUM CHANNEL TYPE A SUBUNIT ALPHA-1"/>
    <property type="match status" value="1"/>
</dbReference>
<feature type="transmembrane region" description="Helical" evidence="12">
    <location>
        <begin position="41"/>
        <end position="61"/>
    </location>
</feature>
<evidence type="ECO:0000256" key="10">
    <source>
        <dbReference type="ARBA" id="ARBA00023303"/>
    </source>
</evidence>
<dbReference type="PANTHER" id="PTHR45628:SF7">
    <property type="entry name" value="VOLTAGE-DEPENDENT CALCIUM CHANNEL TYPE A SUBUNIT ALPHA-1"/>
    <property type="match status" value="1"/>
</dbReference>
<keyword evidence="11" id="KW-0175">Coiled coil</keyword>
<evidence type="ECO:0000256" key="9">
    <source>
        <dbReference type="ARBA" id="ARBA00023180"/>
    </source>
</evidence>
<dbReference type="EMBL" id="LOBP01000181">
    <property type="protein sequence ID" value="KYN82446.1"/>
    <property type="molecule type" value="Genomic_DNA"/>
</dbReference>
<feature type="transmembrane region" description="Helical" evidence="12">
    <location>
        <begin position="201"/>
        <end position="221"/>
    </location>
</feature>
<evidence type="ECO:0000313" key="15">
    <source>
        <dbReference type="Proteomes" id="UP000075609"/>
    </source>
</evidence>
<feature type="transmembrane region" description="Helical" evidence="12">
    <location>
        <begin position="133"/>
        <end position="152"/>
    </location>
</feature>
<dbReference type="SUPFAM" id="SSF81324">
    <property type="entry name" value="Voltage-gated potassium channels"/>
    <property type="match status" value="1"/>
</dbReference>
<evidence type="ECO:0000259" key="13">
    <source>
        <dbReference type="Pfam" id="PF00520"/>
    </source>
</evidence>
<keyword evidence="2" id="KW-0813">Transport</keyword>
<dbReference type="Proteomes" id="UP000075609">
    <property type="component" value="Unassembled WGS sequence"/>
</dbReference>
<evidence type="ECO:0000256" key="1">
    <source>
        <dbReference type="ARBA" id="ARBA00004141"/>
    </source>
</evidence>
<evidence type="ECO:0000256" key="2">
    <source>
        <dbReference type="ARBA" id="ARBA00022448"/>
    </source>
</evidence>
<protein>
    <recommendedName>
        <fullName evidence="13">Ion transport domain-containing protein</fullName>
    </recommendedName>
</protein>
<gene>
    <name evidence="14" type="ORF">ATY35_19635</name>
</gene>
<keyword evidence="3 12" id="KW-0812">Transmembrane</keyword>
<feature type="transmembrane region" description="Helical" evidence="12">
    <location>
        <begin position="73"/>
        <end position="90"/>
    </location>
</feature>
<proteinExistence type="predicted"/>
<dbReference type="InterPro" id="IPR050599">
    <property type="entry name" value="VDCC_alpha-1_subunit"/>
</dbReference>
<comment type="caution">
    <text evidence="14">The sequence shown here is derived from an EMBL/GenBank/DDBJ whole genome shotgun (WGS) entry which is preliminary data.</text>
</comment>
<comment type="subcellular location">
    <subcellularLocation>
        <location evidence="1">Membrane</location>
        <topology evidence="1">Multi-pass membrane protein</topology>
    </subcellularLocation>
</comment>
<keyword evidence="9" id="KW-0325">Glycoprotein</keyword>
<evidence type="ECO:0000256" key="11">
    <source>
        <dbReference type="SAM" id="Coils"/>
    </source>
</evidence>